<evidence type="ECO:0000313" key="2">
    <source>
        <dbReference type="Proteomes" id="UP000035036"/>
    </source>
</evidence>
<geneLocation type="plasmid" evidence="1 2">
    <name>pGSUB1</name>
</geneLocation>
<organism evidence="1 2">
    <name type="scientific">Geoalkalibacter subterraneus</name>
    <dbReference type="NCBI Taxonomy" id="483547"/>
    <lineage>
        <taxon>Bacteria</taxon>
        <taxon>Pseudomonadati</taxon>
        <taxon>Thermodesulfobacteriota</taxon>
        <taxon>Desulfuromonadia</taxon>
        <taxon>Desulfuromonadales</taxon>
        <taxon>Geoalkalibacteraceae</taxon>
        <taxon>Geoalkalibacter</taxon>
    </lineage>
</organism>
<reference evidence="1 2" key="1">
    <citation type="journal article" date="2015" name="Genome Announc.">
        <title>Genomes of Geoalkalibacter ferrihydriticus Z-0531T and Geoalkalibacter subterraneus Red1T, Two Haloalkaliphilic Metal-Reducing Deltaproteobacteria.</title>
        <authorList>
            <person name="Badalamenti J.P."/>
            <person name="Krajmalnik-Brown R."/>
            <person name="Torres C.I."/>
            <person name="Bond D.R."/>
        </authorList>
    </citation>
    <scope>NUCLEOTIDE SEQUENCE [LARGE SCALE GENOMIC DNA]</scope>
    <source>
        <strain evidence="1 2">Red1</strain>
        <plasmid evidence="2">Plasmid pGSUB1</plasmid>
    </source>
</reference>
<sequence>MLRNSGAVNEGEFEEFARDHIEHFGAIPLEFEDSCGIEISAAQCWSLAQGLGLLGLLPAKEGCLA</sequence>
<dbReference type="KEGG" id="gsb:GSUB_17330"/>
<dbReference type="AlphaFoldDB" id="A0A0B5FJ92"/>
<evidence type="ECO:0000313" key="1">
    <source>
        <dbReference type="EMBL" id="AJF08247.1"/>
    </source>
</evidence>
<protein>
    <submittedName>
        <fullName evidence="1">Uncharacterized protein</fullName>
    </submittedName>
</protein>
<proteinExistence type="predicted"/>
<keyword evidence="2" id="KW-1185">Reference proteome</keyword>
<gene>
    <name evidence="1" type="ORF">GSUB_17330</name>
</gene>
<dbReference type="EMBL" id="CP010312">
    <property type="protein sequence ID" value="AJF08247.1"/>
    <property type="molecule type" value="Genomic_DNA"/>
</dbReference>
<name>A0A0B5FJ92_9BACT</name>
<dbReference type="HOGENOM" id="CLU_2843641_0_0_7"/>
<keyword evidence="1" id="KW-0614">Plasmid</keyword>
<dbReference type="Proteomes" id="UP000035036">
    <property type="component" value="Plasmid pGSUB1"/>
</dbReference>
<accession>A0A0B5FJ92</accession>